<name>A0A8S0PEZ8_OLEEU</name>
<comment type="similarity">
    <text evidence="1">Belongs to the plant acyltransferase family.</text>
</comment>
<organism evidence="2 3">
    <name type="scientific">Olea europaea subsp. europaea</name>
    <dbReference type="NCBI Taxonomy" id="158383"/>
    <lineage>
        <taxon>Eukaryota</taxon>
        <taxon>Viridiplantae</taxon>
        <taxon>Streptophyta</taxon>
        <taxon>Embryophyta</taxon>
        <taxon>Tracheophyta</taxon>
        <taxon>Spermatophyta</taxon>
        <taxon>Magnoliopsida</taxon>
        <taxon>eudicotyledons</taxon>
        <taxon>Gunneridae</taxon>
        <taxon>Pentapetalae</taxon>
        <taxon>asterids</taxon>
        <taxon>lamiids</taxon>
        <taxon>Lamiales</taxon>
        <taxon>Oleaceae</taxon>
        <taxon>Oleeae</taxon>
        <taxon>Olea</taxon>
    </lineage>
</organism>
<keyword evidence="2" id="KW-0808">Transferase</keyword>
<dbReference type="Proteomes" id="UP000594638">
    <property type="component" value="Unassembled WGS sequence"/>
</dbReference>
<dbReference type="EMBL" id="CACTIH010000063">
    <property type="protein sequence ID" value="CAA2946281.1"/>
    <property type="molecule type" value="Genomic_DNA"/>
</dbReference>
<dbReference type="PANTHER" id="PTHR31642">
    <property type="entry name" value="TRICHOTHECENE 3-O-ACETYLTRANSFERASE"/>
    <property type="match status" value="1"/>
</dbReference>
<dbReference type="AlphaFoldDB" id="A0A8S0PEZ8"/>
<sequence>MGTFRQEPFDPSIQDLKITLQDSTLLFPSHRTENKSIFLSNIDQILNFNVQTIHFFTANPDFAPEVVACRLKTALEKLLVPYDFMAGRLKLNPESRRLEVECNSAGVGFVVASTQFSLDEIGDLVYPNPAFRGLIVQSLDNLEVDNQPLCIFQVTSFNCGGFAMGISTNHVLFDGISFKNFLENLASQAFDDKPMAIVPFNDRRLLAARSPPRITFPHPEMLKLEIPISEDLSPPVFDCQKEQLDFQIFNLNSDNISYLKEKAKISGPNENTKITSFNVVTAFIWRCKALSSGNNSQRLSTMLFAVDIRSRLKPPLPFSYCGNAVLSAYASSICSKLENEPFSRIVDMVSEGAGQMTDEYARSIIDWGEIYKGFPNGEFMISSWWKLGLSEVKYPWGKPRYSSPVVYTRKNIILLFPDTNNRSNNKNGNGVNILVALPPKEMEKFQTLFHKFLASD</sequence>
<dbReference type="PANTHER" id="PTHR31642:SF189">
    <property type="entry name" value="ACYLTRANSFERASE GLAUCE"/>
    <property type="match status" value="1"/>
</dbReference>
<evidence type="ECO:0000256" key="1">
    <source>
        <dbReference type="ARBA" id="ARBA00009861"/>
    </source>
</evidence>
<dbReference type="Gene3D" id="3.30.559.10">
    <property type="entry name" value="Chloramphenicol acetyltransferase-like domain"/>
    <property type="match status" value="2"/>
</dbReference>
<gene>
    <name evidence="2" type="ORF">OLEA9_A114561</name>
</gene>
<accession>A0A8S0PEZ8</accession>
<dbReference type="Gramene" id="OE9A114561T1">
    <property type="protein sequence ID" value="OE9A114561C1"/>
    <property type="gene ID" value="OE9A114561"/>
</dbReference>
<evidence type="ECO:0000313" key="3">
    <source>
        <dbReference type="Proteomes" id="UP000594638"/>
    </source>
</evidence>
<reference evidence="2 3" key="1">
    <citation type="submission" date="2019-12" db="EMBL/GenBank/DDBJ databases">
        <authorList>
            <person name="Alioto T."/>
            <person name="Alioto T."/>
            <person name="Gomez Garrido J."/>
        </authorList>
    </citation>
    <scope>NUCLEOTIDE SEQUENCE [LARGE SCALE GENOMIC DNA]</scope>
</reference>
<dbReference type="OrthoDB" id="671439at2759"/>
<dbReference type="Pfam" id="PF02458">
    <property type="entry name" value="Transferase"/>
    <property type="match status" value="1"/>
</dbReference>
<keyword evidence="3" id="KW-1185">Reference proteome</keyword>
<proteinExistence type="inferred from homology"/>
<evidence type="ECO:0000313" key="2">
    <source>
        <dbReference type="EMBL" id="CAA2946281.1"/>
    </source>
</evidence>
<protein>
    <submittedName>
        <fullName evidence="2">Omega-hydroxypalmitate O-feruloyl transferase</fullName>
    </submittedName>
</protein>
<dbReference type="InterPro" id="IPR023213">
    <property type="entry name" value="CAT-like_dom_sf"/>
</dbReference>
<dbReference type="GO" id="GO:0016747">
    <property type="term" value="F:acyltransferase activity, transferring groups other than amino-acyl groups"/>
    <property type="evidence" value="ECO:0007669"/>
    <property type="project" value="TreeGrafter"/>
</dbReference>
<dbReference type="InterPro" id="IPR050317">
    <property type="entry name" value="Plant_Fungal_Acyltransferase"/>
</dbReference>
<comment type="caution">
    <text evidence="2">The sequence shown here is derived from an EMBL/GenBank/DDBJ whole genome shotgun (WGS) entry which is preliminary data.</text>
</comment>